<dbReference type="SUPFAM" id="SSF53448">
    <property type="entry name" value="Nucleotide-diphospho-sugar transferases"/>
    <property type="match status" value="1"/>
</dbReference>
<reference evidence="5 6" key="1">
    <citation type="submission" date="2016-10" db="EMBL/GenBank/DDBJ databases">
        <authorList>
            <person name="de Groot N.N."/>
        </authorList>
    </citation>
    <scope>NUCLEOTIDE SEQUENCE [LARGE SCALE GENOMIC DNA]</scope>
    <source>
        <strain evidence="5 6">DSM 19803</strain>
    </source>
</reference>
<accession>A0A1G7VD39</accession>
<dbReference type="GO" id="GO:0016757">
    <property type="term" value="F:glycosyltransferase activity"/>
    <property type="evidence" value="ECO:0007669"/>
    <property type="project" value="UniProtKB-KW"/>
</dbReference>
<keyword evidence="3 5" id="KW-0808">Transferase</keyword>
<evidence type="ECO:0000313" key="6">
    <source>
        <dbReference type="Proteomes" id="UP000199296"/>
    </source>
</evidence>
<protein>
    <submittedName>
        <fullName evidence="5">Glycosyl transferase family 2</fullName>
    </submittedName>
</protein>
<sequence length="294" mass="34812">MISILIPIYNFNASNLLQELFEQSKLIKDKVEIIIYDDHSNVFENVNRITAKKLNFDYSYLANNIGRSKIRNMMANKATSDYLLFLDGDILPKSKKFIQNYLDEIESDTEVIYGGRIHVPDERHQNKLRWKYGYFKEDKTPEQRQKKPYLSLVSNNLLIRKTLFKSIYFEESLTTYGHEDTLLAIQLKARKCNCVHIYNPVIHQDIDENDVFIDKTESALKNLMAIHKTHQLQMNEIKILKVYKSIERFKLKSIAFNLFRLLEKPLKFHLIKNKSNLFLLDVYKLGYFIKISRS</sequence>
<keyword evidence="6" id="KW-1185">Reference proteome</keyword>
<dbReference type="EMBL" id="FNCW01000003">
    <property type="protein sequence ID" value="SDG57653.1"/>
    <property type="molecule type" value="Genomic_DNA"/>
</dbReference>
<dbReference type="PANTHER" id="PTHR43179">
    <property type="entry name" value="RHAMNOSYLTRANSFERASE WBBL"/>
    <property type="match status" value="1"/>
</dbReference>
<dbReference type="InterPro" id="IPR029044">
    <property type="entry name" value="Nucleotide-diphossugar_trans"/>
</dbReference>
<dbReference type="RefSeq" id="WP_093366027.1">
    <property type="nucleotide sequence ID" value="NZ_FNCW01000003.1"/>
</dbReference>
<evidence type="ECO:0000313" key="5">
    <source>
        <dbReference type="EMBL" id="SDG57653.1"/>
    </source>
</evidence>
<proteinExistence type="inferred from homology"/>
<evidence type="ECO:0000256" key="3">
    <source>
        <dbReference type="ARBA" id="ARBA00022679"/>
    </source>
</evidence>
<evidence type="ECO:0000256" key="2">
    <source>
        <dbReference type="ARBA" id="ARBA00022676"/>
    </source>
</evidence>
<gene>
    <name evidence="5" type="ORF">SAMN04488027_103238</name>
</gene>
<feature type="domain" description="Glycosyltransferase 2-like" evidence="4">
    <location>
        <begin position="3"/>
        <end position="164"/>
    </location>
</feature>
<dbReference type="Gene3D" id="3.90.550.10">
    <property type="entry name" value="Spore Coat Polysaccharide Biosynthesis Protein SpsA, Chain A"/>
    <property type="match status" value="1"/>
</dbReference>
<dbReference type="Proteomes" id="UP000199296">
    <property type="component" value="Unassembled WGS sequence"/>
</dbReference>
<evidence type="ECO:0000256" key="1">
    <source>
        <dbReference type="ARBA" id="ARBA00006739"/>
    </source>
</evidence>
<comment type="similarity">
    <text evidence="1">Belongs to the glycosyltransferase 2 family.</text>
</comment>
<dbReference type="InterPro" id="IPR001173">
    <property type="entry name" value="Glyco_trans_2-like"/>
</dbReference>
<dbReference type="PANTHER" id="PTHR43179:SF12">
    <property type="entry name" value="GALACTOFURANOSYLTRANSFERASE GLFT2"/>
    <property type="match status" value="1"/>
</dbReference>
<dbReference type="Pfam" id="PF00535">
    <property type="entry name" value="Glycos_transf_2"/>
    <property type="match status" value="1"/>
</dbReference>
<organism evidence="5 6">
    <name type="scientific">Psychroflexus sediminis</name>
    <dbReference type="NCBI Taxonomy" id="470826"/>
    <lineage>
        <taxon>Bacteria</taxon>
        <taxon>Pseudomonadati</taxon>
        <taxon>Bacteroidota</taxon>
        <taxon>Flavobacteriia</taxon>
        <taxon>Flavobacteriales</taxon>
        <taxon>Flavobacteriaceae</taxon>
        <taxon>Psychroflexus</taxon>
    </lineage>
</organism>
<keyword evidence="2" id="KW-0328">Glycosyltransferase</keyword>
<name>A0A1G7VD39_9FLAO</name>
<dbReference type="AlphaFoldDB" id="A0A1G7VD39"/>
<dbReference type="OrthoDB" id="761861at2"/>
<evidence type="ECO:0000259" key="4">
    <source>
        <dbReference type="Pfam" id="PF00535"/>
    </source>
</evidence>
<dbReference type="STRING" id="470826.SAMN04488027_103238"/>